<evidence type="ECO:0000313" key="2">
    <source>
        <dbReference type="Proteomes" id="UP000262621"/>
    </source>
</evidence>
<accession>A0A372G3G9</accession>
<keyword evidence="2" id="KW-1185">Reference proteome</keyword>
<name>A0A372G3G9_9ACTN</name>
<dbReference type="AlphaFoldDB" id="A0A372G3G9"/>
<evidence type="ECO:0000313" key="1">
    <source>
        <dbReference type="EMBL" id="RFS47444.1"/>
    </source>
</evidence>
<dbReference type="Proteomes" id="UP000262621">
    <property type="component" value="Unassembled WGS sequence"/>
</dbReference>
<sequence>MVTHGDGGSFGAQWTDCQAKAVPTATSADRRGSAFQMGGSVEVMSVPVWYASGAEQPLALR</sequence>
<comment type="caution">
    <text evidence="1">The sequence shown here is derived from an EMBL/GenBank/DDBJ whole genome shotgun (WGS) entry which is preliminary data.</text>
</comment>
<reference evidence="1 2" key="1">
    <citation type="submission" date="2018-08" db="EMBL/GenBank/DDBJ databases">
        <title>Verrucosispora craniellae sp. nov., isolated from a marine sponge in the South China Sea.</title>
        <authorList>
            <person name="Li L."/>
            <person name="Lin H.W."/>
        </authorList>
    </citation>
    <scope>NUCLEOTIDE SEQUENCE [LARGE SCALE GENOMIC DNA]</scope>
    <source>
        <strain evidence="1 2">LHW63014</strain>
    </source>
</reference>
<proteinExistence type="predicted"/>
<gene>
    <name evidence="1" type="ORF">D0Q02_05435</name>
</gene>
<dbReference type="EMBL" id="QVFU01000003">
    <property type="protein sequence ID" value="RFS47444.1"/>
    <property type="molecule type" value="Genomic_DNA"/>
</dbReference>
<protein>
    <submittedName>
        <fullName evidence="1">Uncharacterized protein</fullName>
    </submittedName>
</protein>
<organism evidence="1 2">
    <name type="scientific">Micromonospora craniellae</name>
    <dbReference type="NCBI Taxonomy" id="2294034"/>
    <lineage>
        <taxon>Bacteria</taxon>
        <taxon>Bacillati</taxon>
        <taxon>Actinomycetota</taxon>
        <taxon>Actinomycetes</taxon>
        <taxon>Micromonosporales</taxon>
        <taxon>Micromonosporaceae</taxon>
        <taxon>Micromonospora</taxon>
    </lineage>
</organism>